<organism evidence="2 3">
    <name type="scientific">Nocardia macrotermitis</name>
    <dbReference type="NCBI Taxonomy" id="2585198"/>
    <lineage>
        <taxon>Bacteria</taxon>
        <taxon>Bacillati</taxon>
        <taxon>Actinomycetota</taxon>
        <taxon>Actinomycetes</taxon>
        <taxon>Mycobacteriales</taxon>
        <taxon>Nocardiaceae</taxon>
        <taxon>Nocardia</taxon>
    </lineage>
</organism>
<dbReference type="EMBL" id="WEGK01000009">
    <property type="protein sequence ID" value="MQY21266.1"/>
    <property type="molecule type" value="Genomic_DNA"/>
</dbReference>
<comment type="caution">
    <text evidence="2">The sequence shown here is derived from an EMBL/GenBank/DDBJ whole genome shotgun (WGS) entry which is preliminary data.</text>
</comment>
<feature type="compositionally biased region" description="Polar residues" evidence="1">
    <location>
        <begin position="68"/>
        <end position="79"/>
    </location>
</feature>
<evidence type="ECO:0000256" key="1">
    <source>
        <dbReference type="SAM" id="MobiDB-lite"/>
    </source>
</evidence>
<feature type="region of interest" description="Disordered" evidence="1">
    <location>
        <begin position="59"/>
        <end position="84"/>
    </location>
</feature>
<proteinExistence type="predicted"/>
<sequence>MLTAAAVFAAGCSSHHDAPSLPAVSAATAPATITAAPLTDSATLQGKLLAGADIPPEFEALDVGPGTDANSPPSTSTNRSHTDPADCAKVLDAVSDQVPGASAHGAVHYSAADFDSIDIDAASYPSSAAAKAFTTVQDLLRRCGSYSGTDADGVAISYQVGGLDEPRAGDASVSFQVRTSSQGLTLYSAATVALVGSTVVQVARAGQKPVDPAALRTLTGTQIQRLQGISGP</sequence>
<dbReference type="AlphaFoldDB" id="A0A7K0D683"/>
<gene>
    <name evidence="2" type="ORF">NRB20_43760</name>
</gene>
<evidence type="ECO:0008006" key="4">
    <source>
        <dbReference type="Google" id="ProtNLM"/>
    </source>
</evidence>
<evidence type="ECO:0000313" key="2">
    <source>
        <dbReference type="EMBL" id="MQY21266.1"/>
    </source>
</evidence>
<evidence type="ECO:0000313" key="3">
    <source>
        <dbReference type="Proteomes" id="UP000438448"/>
    </source>
</evidence>
<accession>A0A7K0D683</accession>
<keyword evidence="3" id="KW-1185">Reference proteome</keyword>
<protein>
    <recommendedName>
        <fullName evidence="4">PknH-like extracellular domain-containing protein</fullName>
    </recommendedName>
</protein>
<name>A0A7K0D683_9NOCA</name>
<dbReference type="Proteomes" id="UP000438448">
    <property type="component" value="Unassembled WGS sequence"/>
</dbReference>
<reference evidence="2 3" key="1">
    <citation type="submission" date="2019-10" db="EMBL/GenBank/DDBJ databases">
        <title>Nocardia macrotermitis sp. nov. and Nocardia aurantia sp. nov., isolated from the gut of fungus growing-termite Macrotermes natalensis.</title>
        <authorList>
            <person name="Benndorf R."/>
            <person name="Schwitalla J."/>
            <person name="Martin K."/>
            <person name="De Beer W."/>
            <person name="Kaster A.-K."/>
            <person name="Vollmers J."/>
            <person name="Poulsen M."/>
            <person name="Beemelmanns C."/>
        </authorList>
    </citation>
    <scope>NUCLEOTIDE SEQUENCE [LARGE SCALE GENOMIC DNA]</scope>
    <source>
        <strain evidence="2 3">RB20</strain>
    </source>
</reference>